<dbReference type="PANTHER" id="PTHR46211">
    <property type="entry name" value="GLYCEROPHOSPHORYL DIESTER PHOSPHODIESTERASE"/>
    <property type="match status" value="1"/>
</dbReference>
<dbReference type="RefSeq" id="WP_142929384.1">
    <property type="nucleotide sequence ID" value="NZ_ML660106.1"/>
</dbReference>
<dbReference type="PROSITE" id="PS51704">
    <property type="entry name" value="GP_PDE"/>
    <property type="match status" value="1"/>
</dbReference>
<accession>A0A545STG7</accession>
<dbReference type="InterPro" id="IPR017946">
    <property type="entry name" value="PLC-like_Pdiesterase_TIM-brl"/>
</dbReference>
<evidence type="ECO:0000313" key="3">
    <source>
        <dbReference type="Proteomes" id="UP000319732"/>
    </source>
</evidence>
<gene>
    <name evidence="2" type="ORF">FKG94_23430</name>
</gene>
<dbReference type="CDD" id="cd08556">
    <property type="entry name" value="GDPD"/>
    <property type="match status" value="1"/>
</dbReference>
<dbReference type="OrthoDB" id="9795622at2"/>
<feature type="domain" description="GP-PDE" evidence="1">
    <location>
        <begin position="9"/>
        <end position="236"/>
    </location>
</feature>
<dbReference type="EMBL" id="VHSG01000028">
    <property type="protein sequence ID" value="TQV68252.1"/>
    <property type="molecule type" value="Genomic_DNA"/>
</dbReference>
<comment type="caution">
    <text evidence="2">The sequence shown here is derived from an EMBL/GenBank/DDBJ whole genome shotgun (WGS) entry which is preliminary data.</text>
</comment>
<organism evidence="2 3">
    <name type="scientific">Exilibacterium tricleocarpae</name>
    <dbReference type="NCBI Taxonomy" id="2591008"/>
    <lineage>
        <taxon>Bacteria</taxon>
        <taxon>Pseudomonadati</taxon>
        <taxon>Pseudomonadota</taxon>
        <taxon>Gammaproteobacteria</taxon>
        <taxon>Cellvibrionales</taxon>
        <taxon>Cellvibrionaceae</taxon>
        <taxon>Exilibacterium</taxon>
    </lineage>
</organism>
<protein>
    <submittedName>
        <fullName evidence="2">Glycerophosphodiester phosphodiesterase</fullName>
    </submittedName>
</protein>
<dbReference type="AlphaFoldDB" id="A0A545STG7"/>
<dbReference type="PANTHER" id="PTHR46211:SF1">
    <property type="entry name" value="GLYCEROPHOSPHODIESTER PHOSPHODIESTERASE, CYTOPLASMIC"/>
    <property type="match status" value="1"/>
</dbReference>
<dbReference type="Proteomes" id="UP000319732">
    <property type="component" value="Unassembled WGS sequence"/>
</dbReference>
<proteinExistence type="predicted"/>
<dbReference type="SUPFAM" id="SSF51695">
    <property type="entry name" value="PLC-like phosphodiesterases"/>
    <property type="match status" value="1"/>
</dbReference>
<dbReference type="GO" id="GO:0008081">
    <property type="term" value="F:phosphoric diester hydrolase activity"/>
    <property type="evidence" value="ECO:0007669"/>
    <property type="project" value="InterPro"/>
</dbReference>
<reference evidence="2 3" key="1">
    <citation type="submission" date="2019-06" db="EMBL/GenBank/DDBJ databases">
        <title>Whole genome sequence for Cellvibrionaceae sp. R142.</title>
        <authorList>
            <person name="Wang G."/>
        </authorList>
    </citation>
    <scope>NUCLEOTIDE SEQUENCE [LARGE SCALE GENOMIC DNA]</scope>
    <source>
        <strain evidence="2 3">R142</strain>
    </source>
</reference>
<dbReference type="Pfam" id="PF03009">
    <property type="entry name" value="GDPD"/>
    <property type="match status" value="1"/>
</dbReference>
<keyword evidence="3" id="KW-1185">Reference proteome</keyword>
<sequence length="238" mass="25414">MSSLLSRRLACIAHRGAHADAPENSLPAIARALALGVDAIEIDVWHIAGTLLVTHDRRLGKQIPGSGRLIEQSPAALRAVRLPGDIQIPTLEEVLQLVDGRVTLNIELKGSDCAAATAAALAAFTADSGGSLEPYIISSFDHRQLFDLKQQLPAVKRGVLTAGIPLDYAACCEAIDAYSFHPSIDCISRALVDDARNRGLKVWVYTVNAVDDMQNMAAMGVDGVFTDEPALLLKINPD</sequence>
<dbReference type="GO" id="GO:0006629">
    <property type="term" value="P:lipid metabolic process"/>
    <property type="evidence" value="ECO:0007669"/>
    <property type="project" value="InterPro"/>
</dbReference>
<dbReference type="InterPro" id="IPR030395">
    <property type="entry name" value="GP_PDE_dom"/>
</dbReference>
<dbReference type="Gene3D" id="3.20.20.190">
    <property type="entry name" value="Phosphatidylinositol (PI) phosphodiesterase"/>
    <property type="match status" value="1"/>
</dbReference>
<evidence type="ECO:0000313" key="2">
    <source>
        <dbReference type="EMBL" id="TQV68252.1"/>
    </source>
</evidence>
<evidence type="ECO:0000259" key="1">
    <source>
        <dbReference type="PROSITE" id="PS51704"/>
    </source>
</evidence>
<name>A0A545STG7_9GAMM</name>